<dbReference type="GO" id="GO:0005730">
    <property type="term" value="C:nucleolus"/>
    <property type="evidence" value="ECO:0007669"/>
    <property type="project" value="TreeGrafter"/>
</dbReference>
<dbReference type="RefSeq" id="XP_056478839.1">
    <property type="nucleotide sequence ID" value="XM_056613798.1"/>
</dbReference>
<evidence type="ECO:0000313" key="3">
    <source>
        <dbReference type="Proteomes" id="UP001149074"/>
    </source>
</evidence>
<name>A0A9W9G272_9EURO</name>
<feature type="region of interest" description="Disordered" evidence="1">
    <location>
        <begin position="68"/>
        <end position="125"/>
    </location>
</feature>
<dbReference type="AlphaFoldDB" id="A0A9W9G272"/>
<sequence>MRLPALRSRLALPPRQPRAAHPAQDVDVFANNLRKTLDAHRTSNRARLVRRVYPRAPPAGFWRLEIPPESRAGYQPPTPPVLAPKDLEPKEAVSRRRRRTRNGAPEAHSEANCTEYPSIRDSGSSHNGQTEYYPWLGYLAPSAVPGDAAAYLDAEIHALEQYLAPTCQEQNRINQLNAQIASLLGPVVPHTPQLIGSRQIGLALTHSDLDFFLRFDDLPRASDRLRRPSATRPQIQDAHLRLLHRVKSTLQYGPLSCDRIRLTGKRQPVLEARHQPTGLLLRFHCGESTPAIMEYLRNCLAEYPSLRPLYVVTRTLLEARSLFGSAQSSIRPDALAMLLVAFFKLSHGRSSRPRSLSEQLLAFLHFYGTTIDLQSIGIAIEPPGFFGAEKAQNTVIEDIGSACRRGRRSLINAKRTAVSRGNMAAGQRLCIQDPTHYMNDLGRSCTRTAELQIALATAHQKLRHTLDNWQGTYKTDSILACALQADFNELEKLREQITSSNLMP</sequence>
<accession>A0A9W9G272</accession>
<evidence type="ECO:0008006" key="4">
    <source>
        <dbReference type="Google" id="ProtNLM"/>
    </source>
</evidence>
<dbReference type="OrthoDB" id="273917at2759"/>
<protein>
    <recommendedName>
        <fullName evidence="4">Polynucleotide adenylyltransferase</fullName>
    </recommendedName>
</protein>
<comment type="caution">
    <text evidence="2">The sequence shown here is derived from an EMBL/GenBank/DDBJ whole genome shotgun (WGS) entry which is preliminary data.</text>
</comment>
<proteinExistence type="predicted"/>
<dbReference type="InterPro" id="IPR043519">
    <property type="entry name" value="NT_sf"/>
</dbReference>
<dbReference type="PANTHER" id="PTHR23092:SF50">
    <property type="entry name" value="MTF2-LIKE C-TERMINAL DOMAIN-CONTAINING PROTEIN"/>
    <property type="match status" value="1"/>
</dbReference>
<dbReference type="GeneID" id="81352777"/>
<dbReference type="GO" id="GO:1990817">
    <property type="term" value="F:poly(A) RNA polymerase activity"/>
    <property type="evidence" value="ECO:0007669"/>
    <property type="project" value="InterPro"/>
</dbReference>
<evidence type="ECO:0000256" key="1">
    <source>
        <dbReference type="SAM" id="MobiDB-lite"/>
    </source>
</evidence>
<dbReference type="GO" id="GO:0031499">
    <property type="term" value="C:TRAMP complex"/>
    <property type="evidence" value="ECO:0007669"/>
    <property type="project" value="TreeGrafter"/>
</dbReference>
<keyword evidence="3" id="KW-1185">Reference proteome</keyword>
<dbReference type="SUPFAM" id="SSF81301">
    <property type="entry name" value="Nucleotidyltransferase"/>
    <property type="match status" value="1"/>
</dbReference>
<reference evidence="2" key="1">
    <citation type="submission" date="2022-11" db="EMBL/GenBank/DDBJ databases">
        <authorList>
            <person name="Petersen C."/>
        </authorList>
    </citation>
    <scope>NUCLEOTIDE SEQUENCE</scope>
    <source>
        <strain evidence="2">IBT 30761</strain>
    </source>
</reference>
<dbReference type="GO" id="GO:0031123">
    <property type="term" value="P:RNA 3'-end processing"/>
    <property type="evidence" value="ECO:0007669"/>
    <property type="project" value="TreeGrafter"/>
</dbReference>
<dbReference type="SUPFAM" id="SSF81631">
    <property type="entry name" value="PAP/OAS1 substrate-binding domain"/>
    <property type="match status" value="1"/>
</dbReference>
<dbReference type="GO" id="GO:0043634">
    <property type="term" value="P:polyadenylation-dependent ncRNA catabolic process"/>
    <property type="evidence" value="ECO:0007669"/>
    <property type="project" value="TreeGrafter"/>
</dbReference>
<feature type="region of interest" description="Disordered" evidence="1">
    <location>
        <begin position="1"/>
        <end position="22"/>
    </location>
</feature>
<feature type="compositionally biased region" description="Basic and acidic residues" evidence="1">
    <location>
        <begin position="85"/>
        <end position="94"/>
    </location>
</feature>
<evidence type="ECO:0000313" key="2">
    <source>
        <dbReference type="EMBL" id="KAJ5110769.1"/>
    </source>
</evidence>
<reference evidence="2" key="2">
    <citation type="journal article" date="2023" name="IMA Fungus">
        <title>Comparative genomic study of the Penicillium genus elucidates a diverse pangenome and 15 lateral gene transfer events.</title>
        <authorList>
            <person name="Petersen C."/>
            <person name="Sorensen T."/>
            <person name="Nielsen M.R."/>
            <person name="Sondergaard T.E."/>
            <person name="Sorensen J.L."/>
            <person name="Fitzpatrick D.A."/>
            <person name="Frisvad J.C."/>
            <person name="Nielsen K.L."/>
        </authorList>
    </citation>
    <scope>NUCLEOTIDE SEQUENCE</scope>
    <source>
        <strain evidence="2">IBT 30761</strain>
    </source>
</reference>
<dbReference type="Gene3D" id="3.30.460.10">
    <property type="entry name" value="Beta Polymerase, domain 2"/>
    <property type="match status" value="1"/>
</dbReference>
<dbReference type="EMBL" id="JAPQKI010000002">
    <property type="protein sequence ID" value="KAJ5110769.1"/>
    <property type="molecule type" value="Genomic_DNA"/>
</dbReference>
<dbReference type="GO" id="GO:0003729">
    <property type="term" value="F:mRNA binding"/>
    <property type="evidence" value="ECO:0007669"/>
    <property type="project" value="TreeGrafter"/>
</dbReference>
<dbReference type="Gene3D" id="1.10.1410.10">
    <property type="match status" value="1"/>
</dbReference>
<dbReference type="Proteomes" id="UP001149074">
    <property type="component" value="Unassembled WGS sequence"/>
</dbReference>
<dbReference type="InterPro" id="IPR045862">
    <property type="entry name" value="Trf4-like"/>
</dbReference>
<organism evidence="2 3">
    <name type="scientific">Penicillium argentinense</name>
    <dbReference type="NCBI Taxonomy" id="1131581"/>
    <lineage>
        <taxon>Eukaryota</taxon>
        <taxon>Fungi</taxon>
        <taxon>Dikarya</taxon>
        <taxon>Ascomycota</taxon>
        <taxon>Pezizomycotina</taxon>
        <taxon>Eurotiomycetes</taxon>
        <taxon>Eurotiomycetidae</taxon>
        <taxon>Eurotiales</taxon>
        <taxon>Aspergillaceae</taxon>
        <taxon>Penicillium</taxon>
    </lineage>
</organism>
<dbReference type="PANTHER" id="PTHR23092">
    <property type="entry name" value="POLY(A) RNA POLYMERASE"/>
    <property type="match status" value="1"/>
</dbReference>
<gene>
    <name evidence="2" type="ORF">N7532_001304</name>
</gene>